<dbReference type="Proteomes" id="UP000265742">
    <property type="component" value="Unassembled WGS sequence"/>
</dbReference>
<dbReference type="GO" id="GO:0046983">
    <property type="term" value="F:protein dimerization activity"/>
    <property type="evidence" value="ECO:0007669"/>
    <property type="project" value="InterPro"/>
</dbReference>
<dbReference type="PANTHER" id="PTHR24421">
    <property type="entry name" value="NITRATE/NITRITE SENSOR PROTEIN NARX-RELATED"/>
    <property type="match status" value="1"/>
</dbReference>
<evidence type="ECO:0000313" key="12">
    <source>
        <dbReference type="EMBL" id="RIX27891.1"/>
    </source>
</evidence>
<evidence type="ECO:0000256" key="1">
    <source>
        <dbReference type="ARBA" id="ARBA00000085"/>
    </source>
</evidence>
<evidence type="ECO:0000256" key="9">
    <source>
        <dbReference type="SAM" id="MobiDB-lite"/>
    </source>
</evidence>
<dbReference type="Pfam" id="PF07730">
    <property type="entry name" value="HisKA_3"/>
    <property type="match status" value="1"/>
</dbReference>
<keyword evidence="10" id="KW-1133">Transmembrane helix</keyword>
<reference evidence="13" key="1">
    <citation type="submission" date="2018-09" db="EMBL/GenBank/DDBJ databases">
        <authorList>
            <person name="Kim I."/>
        </authorList>
    </citation>
    <scope>NUCLEOTIDE SEQUENCE [LARGE SCALE GENOMIC DNA]</scope>
    <source>
        <strain evidence="13">DD4a</strain>
    </source>
</reference>
<evidence type="ECO:0000256" key="7">
    <source>
        <dbReference type="ARBA" id="ARBA00022840"/>
    </source>
</evidence>
<keyword evidence="5" id="KW-0547">Nucleotide-binding</keyword>
<dbReference type="GO" id="GO:0016020">
    <property type="term" value="C:membrane"/>
    <property type="evidence" value="ECO:0007669"/>
    <property type="project" value="InterPro"/>
</dbReference>
<keyword evidence="7" id="KW-0067">ATP-binding</keyword>
<keyword evidence="13" id="KW-1185">Reference proteome</keyword>
<dbReference type="SUPFAM" id="SSF55874">
    <property type="entry name" value="ATPase domain of HSP90 chaperone/DNA topoisomerase II/histidine kinase"/>
    <property type="match status" value="1"/>
</dbReference>
<evidence type="ECO:0000256" key="8">
    <source>
        <dbReference type="ARBA" id="ARBA00023012"/>
    </source>
</evidence>
<dbReference type="EC" id="2.7.13.3" evidence="2"/>
<comment type="caution">
    <text evidence="12">The sequence shown here is derived from an EMBL/GenBank/DDBJ whole genome shotgun (WGS) entry which is preliminary data.</text>
</comment>
<dbReference type="GO" id="GO:0000155">
    <property type="term" value="F:phosphorelay sensor kinase activity"/>
    <property type="evidence" value="ECO:0007669"/>
    <property type="project" value="InterPro"/>
</dbReference>
<dbReference type="InterPro" id="IPR036890">
    <property type="entry name" value="HATPase_C_sf"/>
</dbReference>
<evidence type="ECO:0000256" key="6">
    <source>
        <dbReference type="ARBA" id="ARBA00022777"/>
    </source>
</evidence>
<dbReference type="AlphaFoldDB" id="A0A3A1TWG9"/>
<keyword evidence="4" id="KW-0808">Transferase</keyword>
<feature type="domain" description="Signal transduction histidine kinase subgroup 3 dimerisation and phosphoacceptor" evidence="11">
    <location>
        <begin position="191"/>
        <end position="256"/>
    </location>
</feature>
<feature type="transmembrane region" description="Helical" evidence="10">
    <location>
        <begin position="148"/>
        <end position="166"/>
    </location>
</feature>
<feature type="transmembrane region" description="Helical" evidence="10">
    <location>
        <begin position="123"/>
        <end position="142"/>
    </location>
</feature>
<keyword evidence="3" id="KW-0597">Phosphoprotein</keyword>
<feature type="transmembrane region" description="Helical" evidence="10">
    <location>
        <begin position="80"/>
        <end position="111"/>
    </location>
</feature>
<evidence type="ECO:0000256" key="10">
    <source>
        <dbReference type="SAM" id="Phobius"/>
    </source>
</evidence>
<feature type="region of interest" description="Disordered" evidence="9">
    <location>
        <begin position="1"/>
        <end position="20"/>
    </location>
</feature>
<evidence type="ECO:0000256" key="4">
    <source>
        <dbReference type="ARBA" id="ARBA00022679"/>
    </source>
</evidence>
<keyword evidence="8" id="KW-0902">Two-component regulatory system</keyword>
<feature type="transmembrane region" description="Helical" evidence="10">
    <location>
        <begin position="57"/>
        <end position="74"/>
    </location>
</feature>
<proteinExistence type="predicted"/>
<dbReference type="EMBL" id="QXTG01000002">
    <property type="protein sequence ID" value="RIX27891.1"/>
    <property type="molecule type" value="Genomic_DNA"/>
</dbReference>
<organism evidence="12 13">
    <name type="scientific">Amnibacterium setariae</name>
    <dbReference type="NCBI Taxonomy" id="2306585"/>
    <lineage>
        <taxon>Bacteria</taxon>
        <taxon>Bacillati</taxon>
        <taxon>Actinomycetota</taxon>
        <taxon>Actinomycetes</taxon>
        <taxon>Micrococcales</taxon>
        <taxon>Microbacteriaceae</taxon>
        <taxon>Amnibacterium</taxon>
    </lineage>
</organism>
<evidence type="ECO:0000256" key="3">
    <source>
        <dbReference type="ARBA" id="ARBA00022553"/>
    </source>
</evidence>
<accession>A0A3A1TWG9</accession>
<dbReference type="InterPro" id="IPR050482">
    <property type="entry name" value="Sensor_HK_TwoCompSys"/>
</dbReference>
<protein>
    <recommendedName>
        <fullName evidence="2">histidine kinase</fullName>
        <ecNumber evidence="2">2.7.13.3</ecNumber>
    </recommendedName>
</protein>
<evidence type="ECO:0000256" key="5">
    <source>
        <dbReference type="ARBA" id="ARBA00022741"/>
    </source>
</evidence>
<sequence>MRDPRRMSAPADRAASADRVDRGGRAAVDTATTDRIYAGVAAIAAALALVESPRPPWAIALILLALAPWVAVVLRREPPAWLFVALAVLPVVPVVLAADVGVVVFMTTAAASRFASRTDDLRLVVGVTVAVALIPFLPGLVVGRQPNGGGYFAFGDVFGVLVGVLLRRTNRLAARLREADADLAAARVRDERQRIARDVHDLVAHSLTVVVLHVGGARRVLRIDPAAAESALADAERVCRESLDGIRGVVGLLSEQDPRPGVSLDLGELVDAYRAAGVAVALHVDGDPAALPLAARVVLFRVVQEALANAARYAPPGSTVEVAVAAGAEEASARVANPRGPARAPSAGGFGLAGLREQVAAVGGALTSGPAGERWVVEGRLPLRAAVAGA</sequence>
<evidence type="ECO:0000256" key="2">
    <source>
        <dbReference type="ARBA" id="ARBA00012438"/>
    </source>
</evidence>
<evidence type="ECO:0000259" key="11">
    <source>
        <dbReference type="Pfam" id="PF07730"/>
    </source>
</evidence>
<name>A0A3A1TWG9_9MICO</name>
<evidence type="ECO:0000313" key="13">
    <source>
        <dbReference type="Proteomes" id="UP000265742"/>
    </source>
</evidence>
<keyword evidence="6" id="KW-0418">Kinase</keyword>
<keyword evidence="10" id="KW-0812">Transmembrane</keyword>
<dbReference type="GO" id="GO:0005524">
    <property type="term" value="F:ATP binding"/>
    <property type="evidence" value="ECO:0007669"/>
    <property type="project" value="UniProtKB-KW"/>
</dbReference>
<dbReference type="PANTHER" id="PTHR24421:SF10">
    <property type="entry name" value="NITRATE_NITRITE SENSOR PROTEIN NARQ"/>
    <property type="match status" value="1"/>
</dbReference>
<dbReference type="Gene3D" id="1.20.5.1930">
    <property type="match status" value="1"/>
</dbReference>
<keyword evidence="10" id="KW-0472">Membrane</keyword>
<comment type="catalytic activity">
    <reaction evidence="1">
        <text>ATP + protein L-histidine = ADP + protein N-phospho-L-histidine.</text>
        <dbReference type="EC" id="2.7.13.3"/>
    </reaction>
</comment>
<dbReference type="Gene3D" id="3.30.565.10">
    <property type="entry name" value="Histidine kinase-like ATPase, C-terminal domain"/>
    <property type="match status" value="1"/>
</dbReference>
<gene>
    <name evidence="12" type="ORF">D1781_10195</name>
</gene>
<dbReference type="InterPro" id="IPR011712">
    <property type="entry name" value="Sig_transdc_His_kin_sub3_dim/P"/>
</dbReference>